<feature type="non-terminal residue" evidence="1">
    <location>
        <position position="1"/>
    </location>
</feature>
<dbReference type="Proteomes" id="UP001214441">
    <property type="component" value="Unassembled WGS sequence"/>
</dbReference>
<sequence length="183" mass="19390">CPHRQGVAANEHPDLTGMQPILSACSTPKTRPRHWHLECLSTPDPTPLLPTGVEEASYAGADATPAVPANVRPLRDALTAAGIVVEWNLAAADWFRLEAIVKRTAVAALVDHARGQWQHARSRPRSVRYFLPGWTALPPVPEGAPTAPGANVIPLAGPRRGRVAAAADMFAAALATTPEESAQ</sequence>
<comment type="caution">
    <text evidence="1">The sequence shown here is derived from an EMBL/GenBank/DDBJ whole genome shotgun (WGS) entry which is preliminary data.</text>
</comment>
<gene>
    <name evidence="1" type="ORF">NMN56_030720</name>
</gene>
<evidence type="ECO:0000313" key="2">
    <source>
        <dbReference type="Proteomes" id="UP001214441"/>
    </source>
</evidence>
<protein>
    <submittedName>
        <fullName evidence="1">Uncharacterized protein</fullName>
    </submittedName>
</protein>
<proteinExistence type="predicted"/>
<organism evidence="1 2">
    <name type="scientific">Streptomyces iconiensis</name>
    <dbReference type="NCBI Taxonomy" id="1384038"/>
    <lineage>
        <taxon>Bacteria</taxon>
        <taxon>Bacillati</taxon>
        <taxon>Actinomycetota</taxon>
        <taxon>Actinomycetes</taxon>
        <taxon>Kitasatosporales</taxon>
        <taxon>Streptomycetaceae</taxon>
        <taxon>Streptomyces</taxon>
    </lineage>
</organism>
<accession>A0ABT7A6J4</accession>
<dbReference type="EMBL" id="JANCPR020000037">
    <property type="protein sequence ID" value="MDJ1136243.1"/>
    <property type="molecule type" value="Genomic_DNA"/>
</dbReference>
<evidence type="ECO:0000313" key="1">
    <source>
        <dbReference type="EMBL" id="MDJ1136243.1"/>
    </source>
</evidence>
<name>A0ABT7A6J4_9ACTN</name>
<reference evidence="1 2" key="1">
    <citation type="submission" date="2023-05" db="EMBL/GenBank/DDBJ databases">
        <title>Streptantibioticus silvisoli sp. nov., acidotolerant actinomycetes 1 from pine litter.</title>
        <authorList>
            <person name="Swiecimska M."/>
            <person name="Golinska P."/>
            <person name="Sangal V."/>
            <person name="Wachnowicz B."/>
            <person name="Goodfellow M."/>
        </authorList>
    </citation>
    <scope>NUCLEOTIDE SEQUENCE [LARGE SCALE GENOMIC DNA]</scope>
    <source>
        <strain evidence="1 2">DSM 42109</strain>
    </source>
</reference>
<keyword evidence="2" id="KW-1185">Reference proteome</keyword>